<evidence type="ECO:0000313" key="5">
    <source>
        <dbReference type="EMBL" id="KAK3533767.1"/>
    </source>
</evidence>
<gene>
    <name evidence="5" type="ORF">QTP70_025839</name>
</gene>
<dbReference type="InterPro" id="IPR019139">
    <property type="entry name" value="LRRFIP1/2"/>
</dbReference>
<feature type="coiled-coil region" evidence="3">
    <location>
        <begin position="325"/>
        <end position="373"/>
    </location>
</feature>
<dbReference type="EMBL" id="JAUCMX010000010">
    <property type="protein sequence ID" value="KAK3533767.1"/>
    <property type="molecule type" value="Genomic_DNA"/>
</dbReference>
<sequence length="1010" mass="117733">PVCEQATEPALFRAPKVHRDQMTEAVEFITKSEMERFNLIHQVKTLQDTVKDMENQLCDTLLQCEEEQEAHSHLKSEYCEMMETLTNSEKLLMVSLSEAEEKYQKAVETITQLEEKESNLTVQVKTLQDTVEDMENQLCDTRLQCEREQEAHSHLKSEYHEMMETLTNSEKLLKVSLAEVLEKHQKAVETIIKLEEEKSILTVQVNTLRDTLEDMENQLFESLLQCEEEQEAHSHLKSEYHEMMETLTNSEKLLKVSLDEAEEKHQKAVETITQLEEERFNLTGQVNTLRDTVEDMGNQLCDTLLQCEEEQEAHSHLKSEYHEMMETLTNSEKLLKVSLDEAEEKHQKAVETITQLEEERTDLTGQVKTLRDTVEDMGNQLSDTLLQCEEEQEAHSHLKSEYHEMMETLTNNEKLLMVSLAEAEEKHQKAVETITQLEEERTDLTGQVKTLRDTVEDMGNQLSDTLLQCEEEQEAHSHLKSEYHEMMETLTNSEKLLKVSLDETEEKHQKAVETITQLEEERTDLTGQVKTLRDTVEDMGNQLCDTRLQCDELKNECEREQEAHRLLKSKNHEMMETLTNNERSLKVSLAEAEEKHKKAVETITQLEEIKSDLTDQVKTLQDTVEDMGNQLCDTLLQCEREQEAHSHLKSEYHEMMETLTNSEKLLKVSLAEAEEKHQKAVETITQLEEERTDLTEQVNTLRDTVEDMGNQLCDTRLQCDELKNECEREQEAHRLLKSEYHGRIETLTNNEKFLKVSLSEAEEKHQKVVETITQLEQEKSNLTGQVKKLRNAMESMGNQLCDTHLQCDELKNECEREQEAHRLLKSEYHMRIETLTYNEKSLKVSLAEAKKKHQWDVDIITRLEEEKSDLTDQVKTLRDTMEFLGKERVDLRRDCDELMEMYYYLKDTHNILQAEHKETNEKLKHYEDLLMMRELESHSTVKMEKDELKNTLTPNQELLKESLDQAKESKAGQSTDELEAGDSSLTNVTMQDTVQESVQVPMQGQIQEDL</sequence>
<protein>
    <submittedName>
        <fullName evidence="5">Uncharacterized protein</fullName>
    </submittedName>
</protein>
<feature type="coiled-coil region" evidence="3">
    <location>
        <begin position="860"/>
        <end position="929"/>
    </location>
</feature>
<dbReference type="PANTHER" id="PTHR19212:SF5">
    <property type="entry name" value="LEUCINE-RICH REPEAT FLIGHTLESS-INTERACTING PROTEIN 1"/>
    <property type="match status" value="1"/>
</dbReference>
<dbReference type="GO" id="GO:0000978">
    <property type="term" value="F:RNA polymerase II cis-regulatory region sequence-specific DNA binding"/>
    <property type="evidence" value="ECO:0007669"/>
    <property type="project" value="TreeGrafter"/>
</dbReference>
<comment type="caution">
    <text evidence="5">The sequence shown here is derived from an EMBL/GenBank/DDBJ whole genome shotgun (WGS) entry which is preliminary data.</text>
</comment>
<feature type="coiled-coil region" evidence="3">
    <location>
        <begin position="406"/>
        <end position="454"/>
    </location>
</feature>
<keyword evidence="6" id="KW-1185">Reference proteome</keyword>
<dbReference type="GO" id="GO:0000981">
    <property type="term" value="F:DNA-binding transcription factor activity, RNA polymerase II-specific"/>
    <property type="evidence" value="ECO:0007669"/>
    <property type="project" value="TreeGrafter"/>
</dbReference>
<proteinExistence type="inferred from homology"/>
<evidence type="ECO:0000256" key="3">
    <source>
        <dbReference type="SAM" id="Coils"/>
    </source>
</evidence>
<reference evidence="5" key="1">
    <citation type="submission" date="2023-06" db="EMBL/GenBank/DDBJ databases">
        <title>Male Hemibagrus guttatus genome.</title>
        <authorList>
            <person name="Bian C."/>
        </authorList>
    </citation>
    <scope>NUCLEOTIDE SEQUENCE</scope>
    <source>
        <strain evidence="5">Male_cb2023</strain>
        <tissue evidence="5">Muscle</tissue>
    </source>
</reference>
<evidence type="ECO:0000313" key="6">
    <source>
        <dbReference type="Proteomes" id="UP001274896"/>
    </source>
</evidence>
<comment type="similarity">
    <text evidence="1">Belongs to the LRRFIP family.</text>
</comment>
<dbReference type="Gene3D" id="1.20.5.4090">
    <property type="match status" value="10"/>
</dbReference>
<organism evidence="5 6">
    <name type="scientific">Hemibagrus guttatus</name>
    <dbReference type="NCBI Taxonomy" id="175788"/>
    <lineage>
        <taxon>Eukaryota</taxon>
        <taxon>Metazoa</taxon>
        <taxon>Chordata</taxon>
        <taxon>Craniata</taxon>
        <taxon>Vertebrata</taxon>
        <taxon>Euteleostomi</taxon>
        <taxon>Actinopterygii</taxon>
        <taxon>Neopterygii</taxon>
        <taxon>Teleostei</taxon>
        <taxon>Ostariophysi</taxon>
        <taxon>Siluriformes</taxon>
        <taxon>Bagridae</taxon>
        <taxon>Hemibagrus</taxon>
    </lineage>
</organism>
<feature type="coiled-coil region" evidence="3">
    <location>
        <begin position="656"/>
        <end position="827"/>
    </location>
</feature>
<dbReference type="Pfam" id="PF09738">
    <property type="entry name" value="LRRFIP"/>
    <property type="match status" value="3"/>
</dbReference>
<feature type="coiled-coil region" evidence="3">
    <location>
        <begin position="501"/>
        <end position="630"/>
    </location>
</feature>
<keyword evidence="2 3" id="KW-0175">Coiled coil</keyword>
<dbReference type="PANTHER" id="PTHR19212">
    <property type="entry name" value="LEUCINE RICH REPEAT IN FLII INTERACTING PROTEIN"/>
    <property type="match status" value="1"/>
</dbReference>
<feature type="coiled-coil region" evidence="3">
    <location>
        <begin position="177"/>
        <end position="292"/>
    </location>
</feature>
<evidence type="ECO:0000256" key="1">
    <source>
        <dbReference type="ARBA" id="ARBA00008275"/>
    </source>
</evidence>
<evidence type="ECO:0000256" key="4">
    <source>
        <dbReference type="SAM" id="MobiDB-lite"/>
    </source>
</evidence>
<dbReference type="Proteomes" id="UP001274896">
    <property type="component" value="Unassembled WGS sequence"/>
</dbReference>
<feature type="region of interest" description="Disordered" evidence="4">
    <location>
        <begin position="964"/>
        <end position="1010"/>
    </location>
</feature>
<accession>A0AAE0QVR7</accession>
<name>A0AAE0QVR7_9TELE</name>
<dbReference type="AlphaFoldDB" id="A0AAE0QVR7"/>
<feature type="compositionally biased region" description="Polar residues" evidence="4">
    <location>
        <begin position="983"/>
        <end position="1010"/>
    </location>
</feature>
<feature type="non-terminal residue" evidence="5">
    <location>
        <position position="1010"/>
    </location>
</feature>
<evidence type="ECO:0000256" key="2">
    <source>
        <dbReference type="ARBA" id="ARBA00023054"/>
    </source>
</evidence>
<feature type="coiled-coil region" evidence="3">
    <location>
        <begin position="96"/>
        <end position="137"/>
    </location>
</feature>